<evidence type="ECO:0000256" key="3">
    <source>
        <dbReference type="ARBA" id="ARBA00022676"/>
    </source>
</evidence>
<feature type="binding site" evidence="6">
    <location>
        <position position="223"/>
    </location>
    <ligand>
        <name>phosphate</name>
        <dbReference type="ChEBI" id="CHEBI:43474"/>
    </ligand>
</feature>
<gene>
    <name evidence="8" type="ORF">HKN21_13280</name>
</gene>
<reference evidence="8 9" key="1">
    <citation type="submission" date="2020-03" db="EMBL/GenBank/DDBJ databases">
        <title>Metabolic flexibility allows generalist bacteria to become dominant in a frequently disturbed ecosystem.</title>
        <authorList>
            <person name="Chen Y.-J."/>
            <person name="Leung P.M."/>
            <person name="Bay S.K."/>
            <person name="Hugenholtz P."/>
            <person name="Kessler A.J."/>
            <person name="Shelley G."/>
            <person name="Waite D.W."/>
            <person name="Cook P.L."/>
            <person name="Greening C."/>
        </authorList>
    </citation>
    <scope>NUCLEOTIDE SEQUENCE [LARGE SCALE GENOMIC DNA]</scope>
    <source>
        <strain evidence="8">SS_bin_28</strain>
    </source>
</reference>
<dbReference type="PANTHER" id="PTHR11904:SF9">
    <property type="entry name" value="PURINE NUCLEOSIDE PHOSPHORYLASE-RELATED"/>
    <property type="match status" value="1"/>
</dbReference>
<feature type="binding site" evidence="6">
    <location>
        <position position="40"/>
    </location>
    <ligand>
        <name>phosphate</name>
        <dbReference type="ChEBI" id="CHEBI:43474"/>
    </ligand>
</feature>
<evidence type="ECO:0000256" key="6">
    <source>
        <dbReference type="PIRSR" id="PIRSR000477-2"/>
    </source>
</evidence>
<keyword evidence="4 5" id="KW-0808">Transferase</keyword>
<dbReference type="InterPro" id="IPR011268">
    <property type="entry name" value="Purine_phosphorylase"/>
</dbReference>
<dbReference type="EMBL" id="JABDJR010000533">
    <property type="protein sequence ID" value="NNF07729.1"/>
    <property type="molecule type" value="Genomic_DNA"/>
</dbReference>
<feature type="domain" description="Nucleoside phosphorylase" evidence="7">
    <location>
        <begin position="34"/>
        <end position="280"/>
    </location>
</feature>
<comment type="caution">
    <text evidence="8">The sequence shown here is derived from an EMBL/GenBank/DDBJ whole genome shotgun (WGS) entry which is preliminary data.</text>
</comment>
<organism evidence="8 9">
    <name type="scientific">Eiseniibacteriota bacterium</name>
    <dbReference type="NCBI Taxonomy" id="2212470"/>
    <lineage>
        <taxon>Bacteria</taxon>
        <taxon>Candidatus Eiseniibacteriota</taxon>
    </lineage>
</organism>
<keyword evidence="3 5" id="KW-0328">Glycosyltransferase</keyword>
<feature type="binding site" evidence="6">
    <location>
        <position position="204"/>
    </location>
    <ligand>
        <name>a purine D-ribonucleoside</name>
        <dbReference type="ChEBI" id="CHEBI:142355"/>
    </ligand>
</feature>
<dbReference type="PANTHER" id="PTHR11904">
    <property type="entry name" value="METHYLTHIOADENOSINE/PURINE NUCLEOSIDE PHOSPHORYLASE"/>
    <property type="match status" value="1"/>
</dbReference>
<feature type="binding site" evidence="6">
    <location>
        <begin position="91"/>
        <end position="93"/>
    </location>
    <ligand>
        <name>phosphate</name>
        <dbReference type="ChEBI" id="CHEBI:43474"/>
    </ligand>
</feature>
<sequence>MTRFRDDDIITYDKAGIDQAVAFVRSRTSLTPSVALILGSGLGSFADTLDEATAVPYEDIPGFPISTVEGHAGQLVVGKVGDVVVSAQQGRFHPYEGYSAAQVTFPLRVMAGLGAKSVIITNAAGGVDHRLQPGDLMLIEDQVNFQFRSPLRGSGTLVDEDRFVDLAAPFTPRLIDMALKTATDRGISRIFRGTYWGNLGPTYETKAEVKMARELGGDAVGMSTVAEVIVAAHMGMETLGITCISNKAAGLSPEPLSHDEVIEVTTQVRGSFTSLLSALIPQIAAK</sequence>
<evidence type="ECO:0000259" key="7">
    <source>
        <dbReference type="Pfam" id="PF01048"/>
    </source>
</evidence>
<dbReference type="InterPro" id="IPR000845">
    <property type="entry name" value="Nucleoside_phosphorylase_d"/>
</dbReference>
<name>A0A7Y2H339_UNCEI</name>
<dbReference type="InterPro" id="IPR035994">
    <property type="entry name" value="Nucleoside_phosphorylase_sf"/>
</dbReference>
<evidence type="ECO:0000313" key="8">
    <source>
        <dbReference type="EMBL" id="NNF07729.1"/>
    </source>
</evidence>
<accession>A0A7Y2H339</accession>
<dbReference type="Gene3D" id="3.40.50.1580">
    <property type="entry name" value="Nucleoside phosphorylase domain"/>
    <property type="match status" value="1"/>
</dbReference>
<proteinExistence type="inferred from homology"/>
<feature type="binding site" evidence="6">
    <location>
        <position position="123"/>
    </location>
    <ligand>
        <name>phosphate</name>
        <dbReference type="ChEBI" id="CHEBI:43474"/>
    </ligand>
</feature>
<dbReference type="GO" id="GO:0004731">
    <property type="term" value="F:purine-nucleoside phosphorylase activity"/>
    <property type="evidence" value="ECO:0007669"/>
    <property type="project" value="UniProtKB-EC"/>
</dbReference>
<feature type="binding site" evidence="6">
    <location>
        <position position="71"/>
    </location>
    <ligand>
        <name>phosphate</name>
        <dbReference type="ChEBI" id="CHEBI:43474"/>
    </ligand>
</feature>
<evidence type="ECO:0000313" key="9">
    <source>
        <dbReference type="Proteomes" id="UP000547674"/>
    </source>
</evidence>
<protein>
    <recommendedName>
        <fullName evidence="5">Purine nucleoside phosphorylase</fullName>
        <ecNumber evidence="5">2.4.2.1</ecNumber>
    </recommendedName>
    <alternativeName>
        <fullName evidence="5">Inosine-guanosine phosphorylase</fullName>
    </alternativeName>
</protein>
<comment type="similarity">
    <text evidence="2 5">Belongs to the PNP/MTAP phosphorylase family.</text>
</comment>
<dbReference type="Proteomes" id="UP000547674">
    <property type="component" value="Unassembled WGS sequence"/>
</dbReference>
<evidence type="ECO:0000256" key="5">
    <source>
        <dbReference type="PIRNR" id="PIRNR000477"/>
    </source>
</evidence>
<feature type="binding site" evidence="6">
    <location>
        <position position="246"/>
    </location>
    <ligand>
        <name>a purine D-ribonucleoside</name>
        <dbReference type="ChEBI" id="CHEBI:142355"/>
    </ligand>
</feature>
<dbReference type="EC" id="2.4.2.1" evidence="5"/>
<dbReference type="NCBIfam" id="NF006054">
    <property type="entry name" value="PRK08202.1"/>
    <property type="match status" value="1"/>
</dbReference>
<dbReference type="PIRSF" id="PIRSF000477">
    <property type="entry name" value="PurNPase"/>
    <property type="match status" value="1"/>
</dbReference>
<dbReference type="NCBIfam" id="TIGR01697">
    <property type="entry name" value="PNPH-PUNA-XAPA"/>
    <property type="match status" value="1"/>
</dbReference>
<dbReference type="GO" id="GO:0009116">
    <property type="term" value="P:nucleoside metabolic process"/>
    <property type="evidence" value="ECO:0007669"/>
    <property type="project" value="InterPro"/>
</dbReference>
<dbReference type="CDD" id="cd09009">
    <property type="entry name" value="PNP-EcPNPII_like"/>
    <property type="match status" value="1"/>
</dbReference>
<evidence type="ECO:0000256" key="2">
    <source>
        <dbReference type="ARBA" id="ARBA00006751"/>
    </source>
</evidence>
<dbReference type="SUPFAM" id="SSF53167">
    <property type="entry name" value="Purine and uridine phosphorylases"/>
    <property type="match status" value="1"/>
</dbReference>
<dbReference type="AlphaFoldDB" id="A0A7Y2H339"/>
<comment type="pathway">
    <text evidence="1 5">Purine metabolism; purine nucleoside salvage.</text>
</comment>
<dbReference type="Pfam" id="PF01048">
    <property type="entry name" value="PNP_UDP_1"/>
    <property type="match status" value="1"/>
</dbReference>
<dbReference type="GO" id="GO:0005737">
    <property type="term" value="C:cytoplasm"/>
    <property type="evidence" value="ECO:0007669"/>
    <property type="project" value="TreeGrafter"/>
</dbReference>
<comment type="function">
    <text evidence="5">The purine nucleoside phosphorylases catalyze the phosphorolytic breakdown of the N-glycosidic bond in the beta-(deoxy)ribonucleoside molecules, with the formation of the corresponding free purine bases and pentose-1-phosphate.</text>
</comment>
<dbReference type="UniPathway" id="UPA00606"/>
<evidence type="ECO:0000256" key="1">
    <source>
        <dbReference type="ARBA" id="ARBA00005058"/>
    </source>
</evidence>
<evidence type="ECO:0000256" key="4">
    <source>
        <dbReference type="ARBA" id="ARBA00022679"/>
    </source>
</evidence>